<sequence>MNIVIINGPNLNLLGEREPKIYGKETLKSIEKKCKEHAKKNKIKIDFFQSNIEGEIVTKIQKSRDKFDGLIINAAAFTHTSVAILDALNLVKIPKIEIHISNIFHREEFRHKSLISSAVNGLICGLGSYGYILAIDAIKKIIKDNK</sequence>
<comment type="caution">
    <text evidence="15">The sequence shown here is derived from an EMBL/GenBank/DDBJ whole genome shotgun (WGS) entry which is preliminary data.</text>
</comment>
<dbReference type="PANTHER" id="PTHR21272:SF3">
    <property type="entry name" value="CATABOLIC 3-DEHYDROQUINASE"/>
    <property type="match status" value="1"/>
</dbReference>
<dbReference type="Gene3D" id="3.40.50.9100">
    <property type="entry name" value="Dehydroquinase, class II"/>
    <property type="match status" value="1"/>
</dbReference>
<dbReference type="PANTHER" id="PTHR21272">
    <property type="entry name" value="CATABOLIC 3-DEHYDROQUINASE"/>
    <property type="match status" value="1"/>
</dbReference>
<dbReference type="AlphaFoldDB" id="A0A845S9V6"/>
<comment type="pathway">
    <text evidence="3 9">Metabolic intermediate biosynthesis; chorismate biosynthesis; chorismate from D-erythrose 4-phosphate and phosphoenolpyruvate: step 3/7.</text>
</comment>
<dbReference type="EC" id="4.2.1.10" evidence="6 9"/>
<dbReference type="EMBL" id="RGMI01000016">
    <property type="protein sequence ID" value="NCU50306.1"/>
    <property type="molecule type" value="Genomic_DNA"/>
</dbReference>
<dbReference type="NCBIfam" id="NF003806">
    <property type="entry name" value="PRK05395.1-3"/>
    <property type="match status" value="1"/>
</dbReference>
<gene>
    <name evidence="9 15" type="primary">aroQ</name>
    <name evidence="15" type="ORF">EBV78_04350</name>
    <name evidence="13" type="ORF">EBX29_00800</name>
    <name evidence="14" type="ORF">EBX74_02250</name>
</gene>
<evidence type="ECO:0000313" key="15">
    <source>
        <dbReference type="EMBL" id="NCU63282.1"/>
    </source>
</evidence>
<reference evidence="15 16" key="1">
    <citation type="submission" date="2018-10" db="EMBL/GenBank/DDBJ databases">
        <title>Iterative Subtractive Binning of Freshwater Chronoseries Metagenomes Recovers Nearly Complete Genomes from over Four Hundred Novel Species.</title>
        <authorList>
            <person name="Rodriguez-R L.M."/>
            <person name="Tsementzi D."/>
            <person name="Luo C."/>
            <person name="Konstantinidis K.T."/>
        </authorList>
    </citation>
    <scope>NUCLEOTIDE SEQUENCE [LARGE SCALE GENOMIC DNA]</scope>
    <source>
        <strain evidence="15">WB7_2B_003</strain>
        <strain evidence="13">WB8_1A_003</strain>
        <strain evidence="14">WB8_2A_004</strain>
    </source>
</reference>
<dbReference type="GO" id="GO:0008652">
    <property type="term" value="P:amino acid biosynthetic process"/>
    <property type="evidence" value="ECO:0007669"/>
    <property type="project" value="UniProtKB-KW"/>
</dbReference>
<feature type="binding site" evidence="9 11">
    <location>
        <position position="86"/>
    </location>
    <ligand>
        <name>substrate</name>
    </ligand>
</feature>
<evidence type="ECO:0000313" key="16">
    <source>
        <dbReference type="Proteomes" id="UP000572953"/>
    </source>
</evidence>
<dbReference type="PIRSF" id="PIRSF001399">
    <property type="entry name" value="DHquinase_II"/>
    <property type="match status" value="1"/>
</dbReference>
<feature type="binding site" evidence="9 11">
    <location>
        <begin position="100"/>
        <end position="101"/>
    </location>
    <ligand>
        <name>substrate</name>
    </ligand>
</feature>
<dbReference type="GO" id="GO:0009073">
    <property type="term" value="P:aromatic amino acid family biosynthetic process"/>
    <property type="evidence" value="ECO:0007669"/>
    <property type="project" value="UniProtKB-KW"/>
</dbReference>
<comment type="catalytic activity">
    <reaction evidence="1 9">
        <text>3-dehydroquinate = 3-dehydroshikimate + H2O</text>
        <dbReference type="Rhea" id="RHEA:21096"/>
        <dbReference type="ChEBI" id="CHEBI:15377"/>
        <dbReference type="ChEBI" id="CHEBI:16630"/>
        <dbReference type="ChEBI" id="CHEBI:32364"/>
        <dbReference type="EC" id="4.2.1.10"/>
    </reaction>
</comment>
<evidence type="ECO:0000256" key="4">
    <source>
        <dbReference type="ARBA" id="ARBA00011037"/>
    </source>
</evidence>
<evidence type="ECO:0000256" key="7">
    <source>
        <dbReference type="ARBA" id="ARBA00023141"/>
    </source>
</evidence>
<evidence type="ECO:0000256" key="5">
    <source>
        <dbReference type="ARBA" id="ARBA00011193"/>
    </source>
</evidence>
<feature type="active site" description="Proton acceptor" evidence="9 10">
    <location>
        <position position="22"/>
    </location>
</feature>
<feature type="site" description="Transition state stabilizer" evidence="9 12">
    <location>
        <position position="17"/>
    </location>
</feature>
<dbReference type="InterPro" id="IPR001874">
    <property type="entry name" value="DHquinase_II"/>
</dbReference>
<keyword evidence="7 9" id="KW-0057">Aromatic amino acid biosynthesis</keyword>
<evidence type="ECO:0000256" key="10">
    <source>
        <dbReference type="PIRSR" id="PIRSR001399-1"/>
    </source>
</evidence>
<dbReference type="InterPro" id="IPR036441">
    <property type="entry name" value="DHquinase_II_sf"/>
</dbReference>
<comment type="function">
    <text evidence="2 9">Catalyzes a trans-dehydration via an enolate intermediate.</text>
</comment>
<dbReference type="NCBIfam" id="NF003805">
    <property type="entry name" value="PRK05395.1-2"/>
    <property type="match status" value="1"/>
</dbReference>
<evidence type="ECO:0000313" key="14">
    <source>
        <dbReference type="EMBL" id="NCU53111.1"/>
    </source>
</evidence>
<evidence type="ECO:0000313" key="13">
    <source>
        <dbReference type="EMBL" id="NCU50306.1"/>
    </source>
</evidence>
<proteinExistence type="inferred from homology"/>
<dbReference type="GO" id="GO:0009423">
    <property type="term" value="P:chorismate biosynthetic process"/>
    <property type="evidence" value="ECO:0007669"/>
    <property type="project" value="UniProtKB-UniRule"/>
</dbReference>
<dbReference type="GO" id="GO:0019631">
    <property type="term" value="P:quinate catabolic process"/>
    <property type="evidence" value="ECO:0007669"/>
    <property type="project" value="TreeGrafter"/>
</dbReference>
<dbReference type="NCBIfam" id="NF003807">
    <property type="entry name" value="PRK05395.1-4"/>
    <property type="match status" value="1"/>
</dbReference>
<evidence type="ECO:0000256" key="12">
    <source>
        <dbReference type="PIRSR" id="PIRSR001399-3"/>
    </source>
</evidence>
<evidence type="ECO:0000256" key="2">
    <source>
        <dbReference type="ARBA" id="ARBA00003924"/>
    </source>
</evidence>
<evidence type="ECO:0000256" key="8">
    <source>
        <dbReference type="ARBA" id="ARBA00023239"/>
    </source>
</evidence>
<feature type="binding site" evidence="9 11">
    <location>
        <position position="79"/>
    </location>
    <ligand>
        <name>substrate</name>
    </ligand>
</feature>
<dbReference type="NCBIfam" id="TIGR01088">
    <property type="entry name" value="aroQ"/>
    <property type="match status" value="1"/>
</dbReference>
<evidence type="ECO:0000256" key="6">
    <source>
        <dbReference type="ARBA" id="ARBA00012060"/>
    </source>
</evidence>
<dbReference type="HAMAP" id="MF_00169">
    <property type="entry name" value="AroQ"/>
    <property type="match status" value="1"/>
</dbReference>
<dbReference type="EMBL" id="RGOB01000048">
    <property type="protein sequence ID" value="NCU53111.1"/>
    <property type="molecule type" value="Genomic_DNA"/>
</dbReference>
<keyword evidence="8 9" id="KW-0456">Lyase</keyword>
<evidence type="ECO:0000256" key="1">
    <source>
        <dbReference type="ARBA" id="ARBA00001864"/>
    </source>
</evidence>
<dbReference type="EMBL" id="RGGN01000200">
    <property type="protein sequence ID" value="NCU63282.1"/>
    <property type="molecule type" value="Genomic_DNA"/>
</dbReference>
<evidence type="ECO:0000256" key="11">
    <source>
        <dbReference type="PIRSR" id="PIRSR001399-2"/>
    </source>
</evidence>
<name>A0A845S9V6_9PROT</name>
<dbReference type="InterPro" id="IPR018509">
    <property type="entry name" value="DHquinase_II_CS"/>
</dbReference>
<dbReference type="SUPFAM" id="SSF52304">
    <property type="entry name" value="Type II 3-dehydroquinate dehydratase"/>
    <property type="match status" value="1"/>
</dbReference>
<comment type="subunit">
    <text evidence="5 9">Homododecamer.</text>
</comment>
<dbReference type="CDD" id="cd00466">
    <property type="entry name" value="DHQase_II"/>
    <property type="match status" value="1"/>
</dbReference>
<dbReference type="UniPathway" id="UPA00053">
    <property type="reaction ID" value="UER00086"/>
</dbReference>
<keyword evidence="9" id="KW-0028">Amino-acid biosynthesis</keyword>
<organism evidence="15 16">
    <name type="scientific">Candidatus Fonsibacter lacus</name>
    <dbReference type="NCBI Taxonomy" id="2576439"/>
    <lineage>
        <taxon>Bacteria</taxon>
        <taxon>Pseudomonadati</taxon>
        <taxon>Pseudomonadota</taxon>
        <taxon>Alphaproteobacteria</taxon>
        <taxon>Candidatus Pelagibacterales</taxon>
        <taxon>Candidatus Pelagibacterales incertae sedis</taxon>
        <taxon>Candidatus Fonsibacter</taxon>
    </lineage>
</organism>
<evidence type="ECO:0000256" key="9">
    <source>
        <dbReference type="HAMAP-Rule" id="MF_00169"/>
    </source>
</evidence>
<accession>A0A845S9V6</accession>
<dbReference type="Proteomes" id="UP000747791">
    <property type="component" value="Unassembled WGS sequence"/>
</dbReference>
<feature type="binding site" evidence="9 11">
    <location>
        <position position="110"/>
    </location>
    <ligand>
        <name>substrate</name>
    </ligand>
</feature>
<dbReference type="Pfam" id="PF01220">
    <property type="entry name" value="DHquinase_II"/>
    <property type="match status" value="1"/>
</dbReference>
<comment type="similarity">
    <text evidence="4 9">Belongs to the type-II 3-dehydroquinase family.</text>
</comment>
<evidence type="ECO:0000256" key="3">
    <source>
        <dbReference type="ARBA" id="ARBA00004902"/>
    </source>
</evidence>
<feature type="binding site" evidence="9 11">
    <location>
        <position position="73"/>
    </location>
    <ligand>
        <name>substrate</name>
    </ligand>
</feature>
<protein>
    <recommendedName>
        <fullName evidence="6 9">3-dehydroquinate dehydratase</fullName>
        <shortName evidence="9">3-dehydroquinase</shortName>
        <ecNumber evidence="6 9">4.2.1.10</ecNumber>
    </recommendedName>
    <alternativeName>
        <fullName evidence="9">Type II DHQase</fullName>
    </alternativeName>
</protein>
<dbReference type="Proteomes" id="UP000572953">
    <property type="component" value="Unassembled WGS sequence"/>
</dbReference>
<dbReference type="PROSITE" id="PS01029">
    <property type="entry name" value="DEHYDROQUINASE_II"/>
    <property type="match status" value="1"/>
</dbReference>
<feature type="active site" description="Proton donor" evidence="9 10">
    <location>
        <position position="99"/>
    </location>
</feature>
<dbReference type="Proteomes" id="UP000699985">
    <property type="component" value="Unassembled WGS sequence"/>
</dbReference>
<dbReference type="GO" id="GO:0003855">
    <property type="term" value="F:3-dehydroquinate dehydratase activity"/>
    <property type="evidence" value="ECO:0007669"/>
    <property type="project" value="UniProtKB-UniRule"/>
</dbReference>